<feature type="domain" description="Carbohydrate kinase PfkB" evidence="4">
    <location>
        <begin position="27"/>
        <end position="293"/>
    </location>
</feature>
<sequence>MTSLICGSLAFDTIMSFDGRFSEAILADQLHKVNVAFLVPALRREFGGCAGNIAYNLKLLGGDPLIMATIGQDGASYLDRLAALDISRRNIRTIETSYTAQAFITTDADNNQITAFHPGAMMLSHQNRIADAGPVKLAIVAPDGRDGMLQHASDCAALGTPFIFDPGQGMPMFNGAELEYFIDLASFVAVNDYEAAMLVERTGLTLEAIAQRLSALIVTRGELGAEIYSGDQRIDIPCVRAEQIVDPTGCGDAFRAGMLFGLTNELDWATTGRLASLMGAIKIAHQGGQNHAPSQSEIADRFHAAFGYRY</sequence>
<dbReference type="Gene3D" id="3.40.1190.20">
    <property type="match status" value="1"/>
</dbReference>
<evidence type="ECO:0000259" key="4">
    <source>
        <dbReference type="Pfam" id="PF00294"/>
    </source>
</evidence>
<name>A0ABV7F5L0_9BURK</name>
<evidence type="ECO:0000256" key="2">
    <source>
        <dbReference type="ARBA" id="ARBA00022679"/>
    </source>
</evidence>
<dbReference type="RefSeq" id="WP_390327018.1">
    <property type="nucleotide sequence ID" value="NZ_JBHRTP010000041.1"/>
</dbReference>
<keyword evidence="3 5" id="KW-0418">Kinase</keyword>
<dbReference type="CDD" id="cd01942">
    <property type="entry name" value="ribokinase_group_A"/>
    <property type="match status" value="1"/>
</dbReference>
<gene>
    <name evidence="5" type="ORF">ACFOFO_14120</name>
</gene>
<evidence type="ECO:0000313" key="5">
    <source>
        <dbReference type="EMBL" id="MFC3109082.1"/>
    </source>
</evidence>
<dbReference type="PROSITE" id="PS00583">
    <property type="entry name" value="PFKB_KINASES_1"/>
    <property type="match status" value="1"/>
</dbReference>
<dbReference type="GO" id="GO:0016301">
    <property type="term" value="F:kinase activity"/>
    <property type="evidence" value="ECO:0007669"/>
    <property type="project" value="UniProtKB-KW"/>
</dbReference>
<comment type="caution">
    <text evidence="5">The sequence shown here is derived from an EMBL/GenBank/DDBJ whole genome shotgun (WGS) entry which is preliminary data.</text>
</comment>
<comment type="similarity">
    <text evidence="1">Belongs to the carbohydrate kinase PfkB family.</text>
</comment>
<evidence type="ECO:0000313" key="6">
    <source>
        <dbReference type="Proteomes" id="UP001595530"/>
    </source>
</evidence>
<dbReference type="EMBL" id="JBHRTP010000041">
    <property type="protein sequence ID" value="MFC3109082.1"/>
    <property type="molecule type" value="Genomic_DNA"/>
</dbReference>
<dbReference type="InterPro" id="IPR002173">
    <property type="entry name" value="Carboh/pur_kinase_PfkB_CS"/>
</dbReference>
<accession>A0ABV7F5L0</accession>
<dbReference type="InterPro" id="IPR029056">
    <property type="entry name" value="Ribokinase-like"/>
</dbReference>
<dbReference type="Proteomes" id="UP001595530">
    <property type="component" value="Unassembled WGS sequence"/>
</dbReference>
<evidence type="ECO:0000256" key="3">
    <source>
        <dbReference type="ARBA" id="ARBA00022777"/>
    </source>
</evidence>
<evidence type="ECO:0000256" key="1">
    <source>
        <dbReference type="ARBA" id="ARBA00010688"/>
    </source>
</evidence>
<dbReference type="PANTHER" id="PTHR43085">
    <property type="entry name" value="HEXOKINASE FAMILY MEMBER"/>
    <property type="match status" value="1"/>
</dbReference>
<dbReference type="Pfam" id="PF00294">
    <property type="entry name" value="PfkB"/>
    <property type="match status" value="1"/>
</dbReference>
<reference evidence="6" key="1">
    <citation type="journal article" date="2019" name="Int. J. Syst. Evol. Microbiol.">
        <title>The Global Catalogue of Microorganisms (GCM) 10K type strain sequencing project: providing services to taxonomists for standard genome sequencing and annotation.</title>
        <authorList>
            <consortium name="The Broad Institute Genomics Platform"/>
            <consortium name="The Broad Institute Genome Sequencing Center for Infectious Disease"/>
            <person name="Wu L."/>
            <person name="Ma J."/>
        </authorList>
    </citation>
    <scope>NUCLEOTIDE SEQUENCE [LARGE SCALE GENOMIC DNA]</scope>
    <source>
        <strain evidence="6">KCTC 42986</strain>
    </source>
</reference>
<keyword evidence="2" id="KW-0808">Transferase</keyword>
<dbReference type="InterPro" id="IPR011611">
    <property type="entry name" value="PfkB_dom"/>
</dbReference>
<keyword evidence="6" id="KW-1185">Reference proteome</keyword>
<organism evidence="5 6">
    <name type="scientific">Undibacterium arcticum</name>
    <dbReference type="NCBI Taxonomy" id="1762892"/>
    <lineage>
        <taxon>Bacteria</taxon>
        <taxon>Pseudomonadati</taxon>
        <taxon>Pseudomonadota</taxon>
        <taxon>Betaproteobacteria</taxon>
        <taxon>Burkholderiales</taxon>
        <taxon>Oxalobacteraceae</taxon>
        <taxon>Undibacterium</taxon>
    </lineage>
</organism>
<proteinExistence type="inferred from homology"/>
<dbReference type="SUPFAM" id="SSF53613">
    <property type="entry name" value="Ribokinase-like"/>
    <property type="match status" value="1"/>
</dbReference>
<dbReference type="InterPro" id="IPR050306">
    <property type="entry name" value="PfkB_Carbo_kinase"/>
</dbReference>
<protein>
    <submittedName>
        <fullName evidence="5">Carbohydrate kinase family protein</fullName>
    </submittedName>
</protein>
<dbReference type="PANTHER" id="PTHR43085:SF46">
    <property type="entry name" value="ADENOSINE KINASE"/>
    <property type="match status" value="1"/>
</dbReference>